<protein>
    <submittedName>
        <fullName evidence="1">DUF952 domain-containing protein</fullName>
    </submittedName>
</protein>
<evidence type="ECO:0000313" key="2">
    <source>
        <dbReference type="Proteomes" id="UP000308828"/>
    </source>
</evidence>
<dbReference type="OrthoDB" id="9799937at2"/>
<keyword evidence="2" id="KW-1185">Reference proteome</keyword>
<comment type="caution">
    <text evidence="1">The sequence shown here is derived from an EMBL/GenBank/DDBJ whole genome shotgun (WGS) entry which is preliminary data.</text>
</comment>
<dbReference type="Proteomes" id="UP000308828">
    <property type="component" value="Unassembled WGS sequence"/>
</dbReference>
<dbReference type="Pfam" id="PF06108">
    <property type="entry name" value="DUF952"/>
    <property type="match status" value="1"/>
</dbReference>
<dbReference type="SUPFAM" id="SSF56399">
    <property type="entry name" value="ADP-ribosylation"/>
    <property type="match status" value="1"/>
</dbReference>
<dbReference type="PANTHER" id="PTHR34129">
    <property type="entry name" value="BLR1139 PROTEIN"/>
    <property type="match status" value="1"/>
</dbReference>
<dbReference type="PANTHER" id="PTHR34129:SF1">
    <property type="entry name" value="DUF952 DOMAIN-CONTAINING PROTEIN"/>
    <property type="match status" value="1"/>
</dbReference>
<reference evidence="1 2" key="1">
    <citation type="submission" date="2019-04" db="EMBL/GenBank/DDBJ databases">
        <title>Genome sequence of strain shin9-1.</title>
        <authorList>
            <person name="Gao J."/>
            <person name="Sun J."/>
        </authorList>
    </citation>
    <scope>NUCLEOTIDE SEQUENCE [LARGE SCALE GENOMIC DNA]</scope>
    <source>
        <strain evidence="2">shin9-1</strain>
    </source>
</reference>
<accession>A0A4S8P1P2</accession>
<dbReference type="AlphaFoldDB" id="A0A4S8P1P2"/>
<gene>
    <name evidence="1" type="ORF">FAA97_07630</name>
</gene>
<sequence>MDKIIYKIVPMELWQEARSLGVFKGAPIDLKDGYIHFSTAAQAVDTARLHFAGETGLMLVAVDALVFGDSLKWEPSRGGDLFPHLFADLPLDAVLWERPLPVGPDGLHVFPDLFAKDVN</sequence>
<name>A0A4S8P1P2_9HYPH</name>
<dbReference type="InterPro" id="IPR009297">
    <property type="entry name" value="DUF952"/>
</dbReference>
<dbReference type="Gene3D" id="3.20.170.20">
    <property type="entry name" value="Protein of unknown function DUF952"/>
    <property type="match status" value="1"/>
</dbReference>
<dbReference type="EMBL" id="STGV01000002">
    <property type="protein sequence ID" value="THV23848.1"/>
    <property type="molecule type" value="Genomic_DNA"/>
</dbReference>
<evidence type="ECO:0000313" key="1">
    <source>
        <dbReference type="EMBL" id="THV23848.1"/>
    </source>
</evidence>
<organism evidence="1 2">
    <name type="scientific">Peteryoungia ipomoeae</name>
    <dbReference type="NCBI Taxonomy" id="1210932"/>
    <lineage>
        <taxon>Bacteria</taxon>
        <taxon>Pseudomonadati</taxon>
        <taxon>Pseudomonadota</taxon>
        <taxon>Alphaproteobacteria</taxon>
        <taxon>Hyphomicrobiales</taxon>
        <taxon>Rhizobiaceae</taxon>
        <taxon>Peteryoungia</taxon>
    </lineage>
</organism>
<proteinExistence type="predicted"/>